<feature type="compositionally biased region" description="Low complexity" evidence="2">
    <location>
        <begin position="1296"/>
        <end position="1311"/>
    </location>
</feature>
<feature type="compositionally biased region" description="Low complexity" evidence="2">
    <location>
        <begin position="719"/>
        <end position="730"/>
    </location>
</feature>
<dbReference type="GO" id="GO:0016460">
    <property type="term" value="C:myosin II complex"/>
    <property type="evidence" value="ECO:0007669"/>
    <property type="project" value="TreeGrafter"/>
</dbReference>
<feature type="region of interest" description="Disordered" evidence="2">
    <location>
        <begin position="195"/>
        <end position="230"/>
    </location>
</feature>
<feature type="coiled-coil region" evidence="1">
    <location>
        <begin position="469"/>
        <end position="503"/>
    </location>
</feature>
<feature type="region of interest" description="Disordered" evidence="2">
    <location>
        <begin position="1"/>
        <end position="29"/>
    </location>
</feature>
<feature type="compositionally biased region" description="Basic and acidic residues" evidence="2">
    <location>
        <begin position="313"/>
        <end position="346"/>
    </location>
</feature>
<gene>
    <name evidence="3" type="ORF">Cvel_17398</name>
</gene>
<name>A0A0G4FJQ5_9ALVE</name>
<feature type="compositionally biased region" description="Basic and acidic residues" evidence="2">
    <location>
        <begin position="19"/>
        <end position="29"/>
    </location>
</feature>
<feature type="compositionally biased region" description="Polar residues" evidence="2">
    <location>
        <begin position="1161"/>
        <end position="1176"/>
    </location>
</feature>
<feature type="compositionally biased region" description="Gly residues" evidence="2">
    <location>
        <begin position="348"/>
        <end position="363"/>
    </location>
</feature>
<organism evidence="3">
    <name type="scientific">Chromera velia CCMP2878</name>
    <dbReference type="NCBI Taxonomy" id="1169474"/>
    <lineage>
        <taxon>Eukaryota</taxon>
        <taxon>Sar</taxon>
        <taxon>Alveolata</taxon>
        <taxon>Colpodellida</taxon>
        <taxon>Chromeraceae</taxon>
        <taxon>Chromera</taxon>
    </lineage>
</organism>
<evidence type="ECO:0000313" key="3">
    <source>
        <dbReference type="EMBL" id="CEM13991.1"/>
    </source>
</evidence>
<reference evidence="3" key="1">
    <citation type="submission" date="2014-11" db="EMBL/GenBank/DDBJ databases">
        <authorList>
            <person name="Otto D Thomas"/>
            <person name="Naeem Raeece"/>
        </authorList>
    </citation>
    <scope>NUCLEOTIDE SEQUENCE</scope>
</reference>
<sequence>MSSIGRMLGVSKRKNKVKKDKEDEPKTVEEWRKKVHQLEAENEALDEELQGLQGTAEGNKAALQEQITRNNELQKEVESLRPKARKLAEIDSELEMLRIEKEQLKGTIEADRKKLADEERQRQQHLEQIQSLQTRLIAAEKGAAAGGGAAAGAVVGGGGSSERVRQLEAENEELQENLKKLEQEVYDLTDMLLDKEEGGGEEGSSPRERISAAKQKAAQQMTARSQQSDPGIVIALQEGVARRDAELSDLRARLHREEKERTALEEEKAGLEVKLAALAASAGSGVGGGLAEELRLKAETDGLRRVVGELKREAETARQERQKAETENVKLKHEVAKLKEGAETRDAGGPGLSRGGAGGGGAFAGLAQSHQPSEGGASSLRELAARNRGAGPGVKGNEGLLEVNERLERKVAEREAKVQELEWLVSRQQQQLAASIVTQAELESGHATGLLDAEVKRQRVEVEAKDRALRLLAVEAEKERRERERVEREKAVLQRKLKDYVGVTENPALGGTEQLLDRAGVQRLIERTKEVESVLDRSVREKREAERRASHAETELQQRVQEISSLRSSLQSAEGRVDAVAGRREREEKEYVKMLSTNAELVEEMQMRQHDSTAVHRAELLACCAEIRRLRTALAKADPISHGHEAVRPETGQGGTSEKILDELMKMYDLKGKDRTGRRKKTEVPAEAARGWFYAAKRREKRALREYVTNQGPFPSPTSPASLSPSHSRPAVPLSTSPARSAGAASRFATLRASETEEERERDRVALYGGGGTPGEEEGAARDREREREKMRDELYGSRSVSLSPAPIASLPNNHEDAAQTPSLDKSASPKKTAASPKGKAKAKAKHIGAAGAAATSASPSAKKQLTQPKAKTSPPKPASVSENGSGSLTPALGLGVSLTSPYAGGSPSSSPQAGEAESRHWVTGGESGGRENSGTSGDQTSIRVNQSPDTRPASATAFAISAAVASQPPTVTVNPQPQHRDSEVQQIEIERWGSAGSPTFDGSPNDEAFTLTNKMLFPSSSADVTTGAARFGTSNSPMPEKSGGVEADYGYVQAGRADNEDAEGGLNSSGSTGRFGRRTVDGDAIFGSVATRSAGDSRWKNSGDEMEMTTGEEEKEEAKERTSFGGADRYSFGAGGTAGAAAIAAAAAASSHREGGSLPQLPSDSHTGSYSSPTDIESLLAVVGVTDPHRGKGAGQQTQQQRQGESDGSSSLSPDIMGGASASLSPSPSSGRPGPSVGRGMSSEGEQEPQAQGAPVRKESSEMSSIGKLLAGAGGRRDSDSLGGGSGLGRGDHYSPALPVGLSSSVSASSPRDGSGVGGRPSATSGSGTAPADEAEALRILSELPPLPDFPRRGSNPFKKAGGGGSGSASGRGGPPGGASASPGGGGVGSLPFHDSSSDDVSLPLPLPGGSASGSASASRSAASGSEGRRRRHREAANFT</sequence>
<feature type="compositionally biased region" description="Low complexity" evidence="2">
    <location>
        <begin position="901"/>
        <end position="916"/>
    </location>
</feature>
<feature type="compositionally biased region" description="Acidic residues" evidence="2">
    <location>
        <begin position="1105"/>
        <end position="1116"/>
    </location>
</feature>
<feature type="compositionally biased region" description="Low complexity" evidence="2">
    <location>
        <begin position="848"/>
        <end position="874"/>
    </location>
</feature>
<feature type="compositionally biased region" description="Gly residues" evidence="2">
    <location>
        <begin position="144"/>
        <end position="160"/>
    </location>
</feature>
<evidence type="ECO:0000256" key="1">
    <source>
        <dbReference type="SAM" id="Coils"/>
    </source>
</evidence>
<dbReference type="VEuPathDB" id="CryptoDB:Cvel_17398"/>
<dbReference type="EMBL" id="CDMZ01000424">
    <property type="protein sequence ID" value="CEM13991.1"/>
    <property type="molecule type" value="Genomic_DNA"/>
</dbReference>
<feature type="region of interest" description="Disordered" evidence="2">
    <location>
        <begin position="313"/>
        <end position="399"/>
    </location>
</feature>
<evidence type="ECO:0000256" key="2">
    <source>
        <dbReference type="SAM" id="MobiDB-lite"/>
    </source>
</evidence>
<feature type="region of interest" description="Disordered" evidence="2">
    <location>
        <begin position="1058"/>
        <end position="1132"/>
    </location>
</feature>
<feature type="region of interest" description="Disordered" evidence="2">
    <location>
        <begin position="141"/>
        <end position="163"/>
    </location>
</feature>
<dbReference type="GO" id="GO:0051015">
    <property type="term" value="F:actin filament binding"/>
    <property type="evidence" value="ECO:0007669"/>
    <property type="project" value="TreeGrafter"/>
</dbReference>
<feature type="compositionally biased region" description="Basic and acidic residues" evidence="2">
    <location>
        <begin position="779"/>
        <end position="796"/>
    </location>
</feature>
<dbReference type="GO" id="GO:0005737">
    <property type="term" value="C:cytoplasm"/>
    <property type="evidence" value="ECO:0007669"/>
    <property type="project" value="TreeGrafter"/>
</dbReference>
<keyword evidence="1" id="KW-0175">Coiled coil</keyword>
<feature type="compositionally biased region" description="Low complexity" evidence="2">
    <location>
        <begin position="826"/>
        <end position="838"/>
    </location>
</feature>
<feature type="compositionally biased region" description="Gly residues" evidence="2">
    <location>
        <begin position="1362"/>
        <end position="1390"/>
    </location>
</feature>
<dbReference type="PANTHER" id="PTHR45615:SF40">
    <property type="entry name" value="MYOSIN HEAVY CHAIN, NON-MUSCLE"/>
    <property type="match status" value="1"/>
</dbReference>
<feature type="compositionally biased region" description="Low complexity" evidence="2">
    <location>
        <begin position="1218"/>
        <end position="1244"/>
    </location>
</feature>
<dbReference type="PANTHER" id="PTHR45615">
    <property type="entry name" value="MYOSIN HEAVY CHAIN, NON-MUSCLE"/>
    <property type="match status" value="1"/>
</dbReference>
<feature type="coiled-coil region" evidence="1">
    <location>
        <begin position="528"/>
        <end position="604"/>
    </location>
</feature>
<feature type="region of interest" description="Disordered" evidence="2">
    <location>
        <begin position="1144"/>
        <end position="1441"/>
    </location>
</feature>
<dbReference type="GO" id="GO:0032982">
    <property type="term" value="C:myosin filament"/>
    <property type="evidence" value="ECO:0007669"/>
    <property type="project" value="TreeGrafter"/>
</dbReference>
<feature type="compositionally biased region" description="Low complexity" evidence="2">
    <location>
        <begin position="1400"/>
        <end position="1427"/>
    </location>
</feature>
<accession>A0A0G4FJQ5</accession>
<feature type="compositionally biased region" description="Low complexity" evidence="2">
    <location>
        <begin position="1196"/>
        <end position="1209"/>
    </location>
</feature>
<feature type="region of interest" description="Disordered" evidence="2">
    <location>
        <begin position="708"/>
        <end position="958"/>
    </location>
</feature>
<feature type="compositionally biased region" description="Polar residues" evidence="2">
    <location>
        <begin position="931"/>
        <end position="950"/>
    </location>
</feature>
<feature type="compositionally biased region" description="Basic and acidic residues" evidence="2">
    <location>
        <begin position="195"/>
        <end position="211"/>
    </location>
</feature>
<protein>
    <submittedName>
        <fullName evidence="3">Uncharacterized protein</fullName>
    </submittedName>
</protein>
<proteinExistence type="predicted"/>
<dbReference type="GO" id="GO:0000146">
    <property type="term" value="F:microfilament motor activity"/>
    <property type="evidence" value="ECO:0007669"/>
    <property type="project" value="TreeGrafter"/>
</dbReference>